<reference evidence="3 4" key="1">
    <citation type="submission" date="2017-04" db="EMBL/GenBank/DDBJ databases">
        <title>Novel microbial lineages endemic to geothermal iron-oxide mats fill important gaps in the evolutionary history of Archaea.</title>
        <authorList>
            <person name="Jay Z.J."/>
            <person name="Beam J.P."/>
            <person name="Dlakic M."/>
            <person name="Rusch D.B."/>
            <person name="Kozubal M.A."/>
            <person name="Inskeep W.P."/>
        </authorList>
    </citation>
    <scope>NUCLEOTIDE SEQUENCE [LARGE SCALE GENOMIC DNA]</scope>
    <source>
        <strain evidence="3">ECH_B_SAG-M15</strain>
    </source>
</reference>
<sequence length="578" mass="62648">MVALIVALLMLGLSPVAALINRRSGYIACSAGSAVFVYYGMTNYSNELSLFYVAAGLVWLFTSVYSLYYDHHRWLGPLYTSSILGMAIALTTNNLLVFLAGYEIMTIPAYVTIGLYKKTDYSAFVFMGFGELSTILILAGFLYSYVVTGSLSFSPLTTITPFMIAAFGFMVKMGILPFMVTEWLPIAHGNAPSNVSAILSASMTLVAVYGLTKMALLTPRPDLFGFILLGVGGFSVFFGAFYAYVSDHAKVLLGFSTVENNGAILTSIGVYLTAPTHTLASFSLITIAVYVLAHSLAKTGLFLDTGMMENESLILPRILKNRLSDVGGVLLASSMSGLLPTLGGVATWALLESLFMEAYTLHSALSIIPIVTGSIIAMGEGFATSTMLKFIIFAHIFNKRSSNEKTRPLILLLLGLLILAGGSATYIFYRPFLAGNPALGLPFGLIASEFSSQAFGAISPLYVLILPSLIGALVIAVFGKPRIRRSEVWNSGAPLNEAYTSFAYSNNIRLMLGKLLLTHIGRDGVKVVDVFWSLTHTVAKLFVSFSRHFSRTYMNSRLSWYVIYMILALIVFTVVVVA</sequence>
<feature type="transmembrane region" description="Helical" evidence="1">
    <location>
        <begin position="81"/>
        <end position="101"/>
    </location>
</feature>
<protein>
    <recommendedName>
        <fullName evidence="2">NADH:quinone oxidoreductase/Mrp antiporter transmembrane domain-containing protein</fullName>
    </recommendedName>
</protein>
<evidence type="ECO:0000259" key="2">
    <source>
        <dbReference type="Pfam" id="PF00361"/>
    </source>
</evidence>
<feature type="transmembrane region" description="Helical" evidence="1">
    <location>
        <begin position="326"/>
        <end position="350"/>
    </location>
</feature>
<gene>
    <name evidence="3" type="ORF">B9Q08_02655</name>
</gene>
<keyword evidence="1" id="KW-1133">Transmembrane helix</keyword>
<evidence type="ECO:0000313" key="4">
    <source>
        <dbReference type="Proteomes" id="UP000240490"/>
    </source>
</evidence>
<feature type="transmembrane region" description="Helical" evidence="1">
    <location>
        <begin position="461"/>
        <end position="479"/>
    </location>
</feature>
<feature type="transmembrane region" description="Helical" evidence="1">
    <location>
        <begin position="158"/>
        <end position="179"/>
    </location>
</feature>
<dbReference type="EMBL" id="NEXJ01000045">
    <property type="protein sequence ID" value="PSN91524.1"/>
    <property type="molecule type" value="Genomic_DNA"/>
</dbReference>
<keyword evidence="1" id="KW-0812">Transmembrane</keyword>
<feature type="transmembrane region" description="Helical" evidence="1">
    <location>
        <begin position="264"/>
        <end position="293"/>
    </location>
</feature>
<feature type="transmembrane region" description="Helical" evidence="1">
    <location>
        <begin position="49"/>
        <end position="69"/>
    </location>
</feature>
<dbReference type="GO" id="GO:0008137">
    <property type="term" value="F:NADH dehydrogenase (ubiquinone) activity"/>
    <property type="evidence" value="ECO:0007669"/>
    <property type="project" value="InterPro"/>
</dbReference>
<dbReference type="InterPro" id="IPR001750">
    <property type="entry name" value="ND/Mrp_TM"/>
</dbReference>
<dbReference type="PANTHER" id="PTHR43373:SF1">
    <property type="entry name" value="NA(+)_H(+) ANTIPORTER SUBUNIT A"/>
    <property type="match status" value="1"/>
</dbReference>
<name>A0A2R6AYS1_9ARCH</name>
<comment type="caution">
    <text evidence="3">The sequence shown here is derived from an EMBL/GenBank/DDBJ whole genome shotgun (WGS) entry which is preliminary data.</text>
</comment>
<dbReference type="PANTHER" id="PTHR43373">
    <property type="entry name" value="NA(+)/H(+) ANTIPORTER SUBUNIT"/>
    <property type="match status" value="1"/>
</dbReference>
<feature type="transmembrane region" description="Helical" evidence="1">
    <location>
        <begin position="370"/>
        <end position="397"/>
    </location>
</feature>
<feature type="transmembrane region" description="Helical" evidence="1">
    <location>
        <begin position="191"/>
        <end position="211"/>
    </location>
</feature>
<accession>A0A2R6AYS1</accession>
<dbReference type="InterPro" id="IPR050616">
    <property type="entry name" value="CPA3_Na-H_Antiporter_A"/>
</dbReference>
<feature type="transmembrane region" description="Helical" evidence="1">
    <location>
        <begin position="409"/>
        <end position="429"/>
    </location>
</feature>
<dbReference type="Proteomes" id="UP000240490">
    <property type="component" value="Unassembled WGS sequence"/>
</dbReference>
<dbReference type="InterPro" id="IPR003918">
    <property type="entry name" value="NADH_UbQ_OxRdtase"/>
</dbReference>
<dbReference type="GO" id="GO:0042773">
    <property type="term" value="P:ATP synthesis coupled electron transport"/>
    <property type="evidence" value="ECO:0007669"/>
    <property type="project" value="InterPro"/>
</dbReference>
<feature type="transmembrane region" description="Helical" evidence="1">
    <location>
        <begin position="121"/>
        <end position="146"/>
    </location>
</feature>
<feature type="transmembrane region" description="Helical" evidence="1">
    <location>
        <begin position="223"/>
        <end position="244"/>
    </location>
</feature>
<dbReference type="Pfam" id="PF00361">
    <property type="entry name" value="Proton_antipo_M"/>
    <property type="match status" value="1"/>
</dbReference>
<keyword evidence="1" id="KW-0472">Membrane</keyword>
<feature type="domain" description="NADH:quinone oxidoreductase/Mrp antiporter transmembrane" evidence="2">
    <location>
        <begin position="93"/>
        <end position="355"/>
    </location>
</feature>
<organism evidence="3 4">
    <name type="scientific">Candidatus Marsarchaeota G2 archaeon ECH_B_SAG-M15</name>
    <dbReference type="NCBI Taxonomy" id="1978162"/>
    <lineage>
        <taxon>Archaea</taxon>
        <taxon>Candidatus Marsarchaeota</taxon>
        <taxon>Candidatus Marsarchaeota group 2</taxon>
    </lineage>
</organism>
<evidence type="ECO:0000256" key="1">
    <source>
        <dbReference type="SAM" id="Phobius"/>
    </source>
</evidence>
<dbReference type="NCBIfam" id="NF005046">
    <property type="entry name" value="PRK06459.1"/>
    <property type="match status" value="1"/>
</dbReference>
<feature type="transmembrane region" description="Helical" evidence="1">
    <location>
        <begin position="558"/>
        <end position="577"/>
    </location>
</feature>
<proteinExistence type="predicted"/>
<dbReference type="PRINTS" id="PR01437">
    <property type="entry name" value="NUOXDRDTASE4"/>
</dbReference>
<evidence type="ECO:0000313" key="3">
    <source>
        <dbReference type="EMBL" id="PSN91524.1"/>
    </source>
</evidence>
<dbReference type="AlphaFoldDB" id="A0A2R6AYS1"/>